<dbReference type="PANTHER" id="PTHR21047:SF2">
    <property type="entry name" value="THYMIDINE DIPHOSPHO-4-KETO-RHAMNOSE 3,5-EPIMERASE"/>
    <property type="match status" value="1"/>
</dbReference>
<comment type="caution">
    <text evidence="8">The sequence shown here is derived from an EMBL/GenBank/DDBJ whole genome shotgun (WGS) entry which is preliminary data.</text>
</comment>
<dbReference type="SUPFAM" id="SSF51182">
    <property type="entry name" value="RmlC-like cupins"/>
    <property type="match status" value="1"/>
</dbReference>
<evidence type="ECO:0000256" key="1">
    <source>
        <dbReference type="ARBA" id="ARBA00001298"/>
    </source>
</evidence>
<evidence type="ECO:0000313" key="8">
    <source>
        <dbReference type="EMBL" id="NMM46802.1"/>
    </source>
</evidence>
<dbReference type="Proteomes" id="UP000559010">
    <property type="component" value="Unassembled WGS sequence"/>
</dbReference>
<dbReference type="GO" id="GO:0005829">
    <property type="term" value="C:cytosol"/>
    <property type="evidence" value="ECO:0007669"/>
    <property type="project" value="TreeGrafter"/>
</dbReference>
<dbReference type="GO" id="GO:0019305">
    <property type="term" value="P:dTDP-rhamnose biosynthetic process"/>
    <property type="evidence" value="ECO:0007669"/>
    <property type="project" value="UniProtKB-UniRule"/>
</dbReference>
<feature type="site" description="Participates in a stacking interaction with the thymidine ring of dTDP-4-oxo-6-deoxyglucose" evidence="6">
    <location>
        <position position="138"/>
    </location>
</feature>
<dbReference type="NCBIfam" id="TIGR01221">
    <property type="entry name" value="rmlC"/>
    <property type="match status" value="1"/>
</dbReference>
<dbReference type="GO" id="GO:0000271">
    <property type="term" value="P:polysaccharide biosynthetic process"/>
    <property type="evidence" value="ECO:0007669"/>
    <property type="project" value="TreeGrafter"/>
</dbReference>
<dbReference type="PANTHER" id="PTHR21047">
    <property type="entry name" value="DTDP-6-DEOXY-D-GLUCOSE-3,5 EPIMERASE"/>
    <property type="match status" value="1"/>
</dbReference>
<comment type="subunit">
    <text evidence="7">Homodimer.</text>
</comment>
<accession>A0A848J0M7</accession>
<dbReference type="InterPro" id="IPR014710">
    <property type="entry name" value="RmlC-like_jellyroll"/>
</dbReference>
<dbReference type="InterPro" id="IPR011051">
    <property type="entry name" value="RmlC_Cupin_sf"/>
</dbReference>
<organism evidence="8 9">
    <name type="scientific">Marinigracilibium pacificum</name>
    <dbReference type="NCBI Taxonomy" id="2729599"/>
    <lineage>
        <taxon>Bacteria</taxon>
        <taxon>Pseudomonadati</taxon>
        <taxon>Bacteroidota</taxon>
        <taxon>Cytophagia</taxon>
        <taxon>Cytophagales</taxon>
        <taxon>Flammeovirgaceae</taxon>
        <taxon>Marinigracilibium</taxon>
    </lineage>
</organism>
<sequence>MKVTKGKIEGVFIFEPTVHGDDRGFFLESYNKSTFKNLTGLDVDFVQDNQSRSKKGTLRGLHYQSGAHAQAKLVRVLQGKVLDVYVDLRPESPTFGQWDSHILTGENQVQLFVPRGLAHGFATLSDSVDFFYKCDNYYNKESEGGIHFADEELNIDWQLGETTPIISEKDLALPTFRSYVDSLKD</sequence>
<feature type="active site" description="Proton acceptor" evidence="5">
    <location>
        <position position="62"/>
    </location>
</feature>
<proteinExistence type="inferred from homology"/>
<reference evidence="8 9" key="1">
    <citation type="submission" date="2020-04" db="EMBL/GenBank/DDBJ databases">
        <title>Flammeovirgaceae bacterium KN852 isolated from deep sea.</title>
        <authorList>
            <person name="Zhang D.-C."/>
        </authorList>
    </citation>
    <scope>NUCLEOTIDE SEQUENCE [LARGE SCALE GENOMIC DNA]</scope>
    <source>
        <strain evidence="8 9">KN852</strain>
    </source>
</reference>
<dbReference type="EMBL" id="JABBNU010000001">
    <property type="protein sequence ID" value="NMM46802.1"/>
    <property type="molecule type" value="Genomic_DNA"/>
</dbReference>
<dbReference type="Gene3D" id="2.60.120.10">
    <property type="entry name" value="Jelly Rolls"/>
    <property type="match status" value="1"/>
</dbReference>
<gene>
    <name evidence="8" type="primary">rfbC</name>
    <name evidence="8" type="ORF">HH304_00215</name>
</gene>
<dbReference type="AlphaFoldDB" id="A0A848J0M7"/>
<dbReference type="EC" id="5.1.3.13" evidence="3 7"/>
<dbReference type="CDD" id="cd00438">
    <property type="entry name" value="cupin_RmlC"/>
    <property type="match status" value="1"/>
</dbReference>
<keyword evidence="7 8" id="KW-0413">Isomerase</keyword>
<dbReference type="GO" id="GO:0008830">
    <property type="term" value="F:dTDP-4-dehydrorhamnose 3,5-epimerase activity"/>
    <property type="evidence" value="ECO:0007669"/>
    <property type="project" value="UniProtKB-UniRule"/>
</dbReference>
<evidence type="ECO:0000256" key="2">
    <source>
        <dbReference type="ARBA" id="ARBA00001997"/>
    </source>
</evidence>
<keyword evidence="9" id="KW-1185">Reference proteome</keyword>
<dbReference type="RefSeq" id="WP_169677433.1">
    <property type="nucleotide sequence ID" value="NZ_JABBNU010000001.1"/>
</dbReference>
<dbReference type="InterPro" id="IPR000888">
    <property type="entry name" value="RmlC-like"/>
</dbReference>
<evidence type="ECO:0000256" key="4">
    <source>
        <dbReference type="ARBA" id="ARBA00019595"/>
    </source>
</evidence>
<evidence type="ECO:0000256" key="6">
    <source>
        <dbReference type="PIRSR" id="PIRSR600888-3"/>
    </source>
</evidence>
<protein>
    <recommendedName>
        <fullName evidence="4 7">dTDP-4-dehydrorhamnose 3,5-epimerase</fullName>
        <ecNumber evidence="3 7">5.1.3.13</ecNumber>
    </recommendedName>
    <alternativeName>
        <fullName evidence="7">Thymidine diphospho-4-keto-rhamnose 3,5-epimerase</fullName>
    </alternativeName>
</protein>
<name>A0A848J0M7_9BACT</name>
<comment type="similarity">
    <text evidence="7">Belongs to the dTDP-4-dehydrorhamnose 3,5-epimerase family.</text>
</comment>
<evidence type="ECO:0000256" key="3">
    <source>
        <dbReference type="ARBA" id="ARBA00012098"/>
    </source>
</evidence>
<feature type="active site" description="Proton donor" evidence="5">
    <location>
        <position position="132"/>
    </location>
</feature>
<comment type="pathway">
    <text evidence="7">Carbohydrate biosynthesis; dTDP-L-rhamnose biosynthesis.</text>
</comment>
<evidence type="ECO:0000313" key="9">
    <source>
        <dbReference type="Proteomes" id="UP000559010"/>
    </source>
</evidence>
<comment type="function">
    <text evidence="2 7">Catalyzes the epimerization of the C3' and C5'positions of dTDP-6-deoxy-D-xylo-4-hexulose, forming dTDP-6-deoxy-L-lyxo-4-hexulose.</text>
</comment>
<dbReference type="Pfam" id="PF00908">
    <property type="entry name" value="dTDP_sugar_isom"/>
    <property type="match status" value="1"/>
</dbReference>
<dbReference type="UniPathway" id="UPA00124"/>
<evidence type="ECO:0000256" key="7">
    <source>
        <dbReference type="RuleBase" id="RU364069"/>
    </source>
</evidence>
<evidence type="ECO:0000256" key="5">
    <source>
        <dbReference type="PIRSR" id="PIRSR600888-1"/>
    </source>
</evidence>
<comment type="catalytic activity">
    <reaction evidence="1 7">
        <text>dTDP-4-dehydro-6-deoxy-alpha-D-glucose = dTDP-4-dehydro-beta-L-rhamnose</text>
        <dbReference type="Rhea" id="RHEA:16969"/>
        <dbReference type="ChEBI" id="CHEBI:57649"/>
        <dbReference type="ChEBI" id="CHEBI:62830"/>
        <dbReference type="EC" id="5.1.3.13"/>
    </reaction>
</comment>